<dbReference type="AlphaFoldDB" id="A0A814A9D4"/>
<comment type="caution">
    <text evidence="2">The sequence shown here is derived from an EMBL/GenBank/DDBJ whole genome shotgun (WGS) entry which is preliminary data.</text>
</comment>
<name>A0A814A9D4_ADIRI</name>
<dbReference type="EMBL" id="CAJNOJ010000035">
    <property type="protein sequence ID" value="CAF0908731.1"/>
    <property type="molecule type" value="Genomic_DNA"/>
</dbReference>
<evidence type="ECO:0000313" key="3">
    <source>
        <dbReference type="Proteomes" id="UP000663852"/>
    </source>
</evidence>
<reference evidence="2" key="1">
    <citation type="submission" date="2021-02" db="EMBL/GenBank/DDBJ databases">
        <authorList>
            <person name="Nowell W R."/>
        </authorList>
    </citation>
    <scope>NUCLEOTIDE SEQUENCE</scope>
</reference>
<accession>A0A814A9D4</accession>
<feature type="signal peptide" evidence="1">
    <location>
        <begin position="1"/>
        <end position="19"/>
    </location>
</feature>
<sequence length="86" mass="10117">MKVCFFFAITLLICQYFISQITVDARPAIVKKFSWSFPIHDEQQDETYQELVKRKGPGWGKRSDVILEDHPNAAHENSARLWFEDK</sequence>
<dbReference type="OrthoDB" id="9982147at2759"/>
<protein>
    <submittedName>
        <fullName evidence="2">Uncharacterized protein</fullName>
    </submittedName>
</protein>
<feature type="chain" id="PRO_5032919839" evidence="1">
    <location>
        <begin position="20"/>
        <end position="86"/>
    </location>
</feature>
<evidence type="ECO:0000313" key="2">
    <source>
        <dbReference type="EMBL" id="CAF0908731.1"/>
    </source>
</evidence>
<keyword evidence="1" id="KW-0732">Signal</keyword>
<evidence type="ECO:0000256" key="1">
    <source>
        <dbReference type="SAM" id="SignalP"/>
    </source>
</evidence>
<dbReference type="Proteomes" id="UP000663852">
    <property type="component" value="Unassembled WGS sequence"/>
</dbReference>
<organism evidence="2 3">
    <name type="scientific">Adineta ricciae</name>
    <name type="common">Rotifer</name>
    <dbReference type="NCBI Taxonomy" id="249248"/>
    <lineage>
        <taxon>Eukaryota</taxon>
        <taxon>Metazoa</taxon>
        <taxon>Spiralia</taxon>
        <taxon>Gnathifera</taxon>
        <taxon>Rotifera</taxon>
        <taxon>Eurotatoria</taxon>
        <taxon>Bdelloidea</taxon>
        <taxon>Adinetida</taxon>
        <taxon>Adinetidae</taxon>
        <taxon>Adineta</taxon>
    </lineage>
</organism>
<gene>
    <name evidence="2" type="ORF">EDS130_LOCUS10158</name>
</gene>
<proteinExistence type="predicted"/>